<dbReference type="InterPro" id="IPR018912">
    <property type="entry name" value="DUF2478"/>
</dbReference>
<gene>
    <name evidence="1" type="ORF">HNQ36_003988</name>
</gene>
<organism evidence="1 2">
    <name type="scientific">Afipia massiliensis</name>
    <dbReference type="NCBI Taxonomy" id="211460"/>
    <lineage>
        <taxon>Bacteria</taxon>
        <taxon>Pseudomonadati</taxon>
        <taxon>Pseudomonadota</taxon>
        <taxon>Alphaproteobacteria</taxon>
        <taxon>Hyphomicrobiales</taxon>
        <taxon>Nitrobacteraceae</taxon>
        <taxon>Afipia</taxon>
    </lineage>
</organism>
<dbReference type="AlphaFoldDB" id="A0A840N853"/>
<comment type="caution">
    <text evidence="1">The sequence shown here is derived from an EMBL/GenBank/DDBJ whole genome shotgun (WGS) entry which is preliminary data.</text>
</comment>
<dbReference type="EMBL" id="JACHIJ010000005">
    <property type="protein sequence ID" value="MBB5053988.1"/>
    <property type="molecule type" value="Genomic_DNA"/>
</dbReference>
<accession>A0A840N853</accession>
<dbReference type="Proteomes" id="UP000521227">
    <property type="component" value="Unassembled WGS sequence"/>
</dbReference>
<protein>
    <recommendedName>
        <fullName evidence="3">DUF2478 domain-containing protein</fullName>
    </recommendedName>
</protein>
<sequence>MLLEDLASGHRTPLFDDRGAGARGCRLDVAALVDASMKVERSLENDPALLVLNKFGKVEADGGGMCGLMAKALERGIPAIIGVPARNLDAWRNFAGEFSTELSENADEIRKWLGELY</sequence>
<proteinExistence type="predicted"/>
<reference evidence="1 2" key="1">
    <citation type="submission" date="2020-08" db="EMBL/GenBank/DDBJ databases">
        <title>Genomic Encyclopedia of Type Strains, Phase IV (KMG-IV): sequencing the most valuable type-strain genomes for metagenomic binning, comparative biology and taxonomic classification.</title>
        <authorList>
            <person name="Goeker M."/>
        </authorList>
    </citation>
    <scope>NUCLEOTIDE SEQUENCE [LARGE SCALE GENOMIC DNA]</scope>
    <source>
        <strain evidence="1 2">DSM 17498</strain>
    </source>
</reference>
<dbReference type="Pfam" id="PF10649">
    <property type="entry name" value="DUF2478"/>
    <property type="match status" value="1"/>
</dbReference>
<evidence type="ECO:0008006" key="3">
    <source>
        <dbReference type="Google" id="ProtNLM"/>
    </source>
</evidence>
<name>A0A840N853_9BRAD</name>
<evidence type="ECO:0000313" key="2">
    <source>
        <dbReference type="Proteomes" id="UP000521227"/>
    </source>
</evidence>
<evidence type="ECO:0000313" key="1">
    <source>
        <dbReference type="EMBL" id="MBB5053988.1"/>
    </source>
</evidence>